<evidence type="ECO:0000256" key="1">
    <source>
        <dbReference type="SAM" id="MobiDB-lite"/>
    </source>
</evidence>
<gene>
    <name evidence="3" type="ORF">FCALED_LOCUS4637</name>
</gene>
<name>A0A9N9A6R2_9GLOM</name>
<dbReference type="EMBL" id="CAJVPQ010000925">
    <property type="protein sequence ID" value="CAG8519785.1"/>
    <property type="molecule type" value="Genomic_DNA"/>
</dbReference>
<evidence type="ECO:0000313" key="4">
    <source>
        <dbReference type="Proteomes" id="UP000789570"/>
    </source>
</evidence>
<dbReference type="AlphaFoldDB" id="A0A9N9A6R2"/>
<comment type="caution">
    <text evidence="3">The sequence shown here is derived from an EMBL/GenBank/DDBJ whole genome shotgun (WGS) entry which is preliminary data.</text>
</comment>
<keyword evidence="4" id="KW-1185">Reference proteome</keyword>
<organism evidence="3 4">
    <name type="scientific">Funneliformis caledonium</name>
    <dbReference type="NCBI Taxonomy" id="1117310"/>
    <lineage>
        <taxon>Eukaryota</taxon>
        <taxon>Fungi</taxon>
        <taxon>Fungi incertae sedis</taxon>
        <taxon>Mucoromycota</taxon>
        <taxon>Glomeromycotina</taxon>
        <taxon>Glomeromycetes</taxon>
        <taxon>Glomerales</taxon>
        <taxon>Glomeraceae</taxon>
        <taxon>Funneliformis</taxon>
    </lineage>
</organism>
<feature type="region of interest" description="Disordered" evidence="1">
    <location>
        <begin position="56"/>
        <end position="141"/>
    </location>
</feature>
<reference evidence="3" key="1">
    <citation type="submission" date="2021-06" db="EMBL/GenBank/DDBJ databases">
        <authorList>
            <person name="Kallberg Y."/>
            <person name="Tangrot J."/>
            <person name="Rosling A."/>
        </authorList>
    </citation>
    <scope>NUCLEOTIDE SEQUENCE</scope>
    <source>
        <strain evidence="3">UK204</strain>
    </source>
</reference>
<dbReference type="Proteomes" id="UP000789570">
    <property type="component" value="Unassembled WGS sequence"/>
</dbReference>
<keyword evidence="2" id="KW-0732">Signal</keyword>
<evidence type="ECO:0000313" key="3">
    <source>
        <dbReference type="EMBL" id="CAG8519785.1"/>
    </source>
</evidence>
<protein>
    <submittedName>
        <fullName evidence="3">2199_t:CDS:1</fullName>
    </submittedName>
</protein>
<feature type="chain" id="PRO_5040474116" evidence="2">
    <location>
        <begin position="22"/>
        <end position="156"/>
    </location>
</feature>
<feature type="signal peptide" evidence="2">
    <location>
        <begin position="1"/>
        <end position="21"/>
    </location>
</feature>
<feature type="non-terminal residue" evidence="3">
    <location>
        <position position="1"/>
    </location>
</feature>
<feature type="compositionally biased region" description="Polar residues" evidence="1">
    <location>
        <begin position="58"/>
        <end position="74"/>
    </location>
</feature>
<proteinExistence type="predicted"/>
<feature type="compositionally biased region" description="Basic and acidic residues" evidence="1">
    <location>
        <begin position="121"/>
        <end position="138"/>
    </location>
</feature>
<sequence>MTIFLAVVLSSFLNIFSGSLSSSESAHITSLLKDTSEFPSNGESSVIISLSFKDNIPLKQNNDPKNPYTTSKPANITPKQPINKPNPPPTFQSNKPKQPFNNKGEETLDASIHAHSSWADDYDHNYNYRRPNDNKDQNEQPYMLTKISNQLETIAS</sequence>
<evidence type="ECO:0000256" key="2">
    <source>
        <dbReference type="SAM" id="SignalP"/>
    </source>
</evidence>
<accession>A0A9N9A6R2</accession>